<gene>
    <name evidence="2" type="ORF">EFBL_1917</name>
</gene>
<dbReference type="RefSeq" id="WP_096182011.1">
    <property type="nucleotide sequence ID" value="NZ_BDUF01000055.1"/>
</dbReference>
<keyword evidence="1" id="KW-1133">Transmembrane helix</keyword>
<dbReference type="Proteomes" id="UP000217785">
    <property type="component" value="Unassembled WGS sequence"/>
</dbReference>
<protein>
    <submittedName>
        <fullName evidence="2">Uncharacterized protein</fullName>
    </submittedName>
</protein>
<evidence type="ECO:0000313" key="3">
    <source>
        <dbReference type="Proteomes" id="UP000217785"/>
    </source>
</evidence>
<evidence type="ECO:0000313" key="2">
    <source>
        <dbReference type="EMBL" id="GAX90291.1"/>
    </source>
</evidence>
<dbReference type="EMBL" id="BDUF01000055">
    <property type="protein sequence ID" value="GAX90291.1"/>
    <property type="molecule type" value="Genomic_DNA"/>
</dbReference>
<dbReference type="OrthoDB" id="2382094at2"/>
<comment type="caution">
    <text evidence="2">The sequence shown here is derived from an EMBL/GenBank/DDBJ whole genome shotgun (WGS) entry which is preliminary data.</text>
</comment>
<reference evidence="3" key="1">
    <citation type="submission" date="2017-07" db="EMBL/GenBank/DDBJ databases">
        <title>Draft genome sequence of Effusibacillus lacus strain skLN1.</title>
        <authorList>
            <person name="Watanabe M."/>
            <person name="Kojima H."/>
            <person name="Fukui M."/>
        </authorList>
    </citation>
    <scope>NUCLEOTIDE SEQUENCE [LARGE SCALE GENOMIC DNA]</scope>
    <source>
        <strain evidence="3">skLN1</strain>
    </source>
</reference>
<sequence>MSWLKTLSVPKVITVLCVLGLGFNGMVQIGLQKGIQAKAQQLDAHVRESKELSGDMKDGLVELEILKETTLHMEGTLGQLKTYTGEMSEGLGRLDQTVKGIDQAVSTIGNTTQASGDKIGATEDTARQLLVILLQINDINGTIISDLQRMIESQRTINRNLEDMNRKTRFLPGWGGSP</sequence>
<accession>A0A292YN06</accession>
<name>A0A292YN06_9BACL</name>
<proteinExistence type="predicted"/>
<keyword evidence="1" id="KW-0472">Membrane</keyword>
<evidence type="ECO:0000256" key="1">
    <source>
        <dbReference type="SAM" id="Phobius"/>
    </source>
</evidence>
<keyword evidence="3" id="KW-1185">Reference proteome</keyword>
<keyword evidence="1" id="KW-0812">Transmembrane</keyword>
<feature type="transmembrane region" description="Helical" evidence="1">
    <location>
        <begin position="12"/>
        <end position="31"/>
    </location>
</feature>
<dbReference type="AlphaFoldDB" id="A0A292YN06"/>
<organism evidence="2 3">
    <name type="scientific">Effusibacillus lacus</name>
    <dbReference type="NCBI Taxonomy" id="1348429"/>
    <lineage>
        <taxon>Bacteria</taxon>
        <taxon>Bacillati</taxon>
        <taxon>Bacillota</taxon>
        <taxon>Bacilli</taxon>
        <taxon>Bacillales</taxon>
        <taxon>Alicyclobacillaceae</taxon>
        <taxon>Effusibacillus</taxon>
    </lineage>
</organism>